<feature type="domain" description="N-acetyltransferase" evidence="1">
    <location>
        <begin position="1"/>
        <end position="161"/>
    </location>
</feature>
<dbReference type="PROSITE" id="PS51186">
    <property type="entry name" value="GNAT"/>
    <property type="match status" value="1"/>
</dbReference>
<dbReference type="InterPro" id="IPR000182">
    <property type="entry name" value="GNAT_dom"/>
</dbReference>
<name>A0A158IUI8_9BURK</name>
<dbReference type="EMBL" id="FCOM02000010">
    <property type="protein sequence ID" value="SAL60352.1"/>
    <property type="molecule type" value="Genomic_DNA"/>
</dbReference>
<accession>A0A158IUI8</accession>
<dbReference type="InterPro" id="IPR016181">
    <property type="entry name" value="Acyl_CoA_acyltransferase"/>
</dbReference>
<dbReference type="CDD" id="cd04301">
    <property type="entry name" value="NAT_SF"/>
    <property type="match status" value="1"/>
</dbReference>
<dbReference type="Pfam" id="PF00583">
    <property type="entry name" value="Acetyltransf_1"/>
    <property type="match status" value="1"/>
</dbReference>
<dbReference type="RefSeq" id="WP_061147501.1">
    <property type="nucleotide sequence ID" value="NZ_FCOM02000010.1"/>
</dbReference>
<dbReference type="Proteomes" id="UP000055019">
    <property type="component" value="Unassembled WGS sequence"/>
</dbReference>
<comment type="caution">
    <text evidence="2">The sequence shown here is derived from an EMBL/GenBank/DDBJ whole genome shotgun (WGS) entry which is preliminary data.</text>
</comment>
<sequence length="164" mass="18064">MLVRALTREDAQAFQSLRLSALTLSPASFASSYEDEKHRSPDDVIDRVIQTENQAVFGAFAEDQLVGVVGVRRDLFPQHRHKAHVWGMYVAPGYRGAGVSKMLMSEAIGFAKNMQGVTQVHLAVAAANDVAIRLYRSLGFEESGLADDTFDDDLCMCLRFTHSG</sequence>
<dbReference type="Gene3D" id="3.40.630.30">
    <property type="match status" value="1"/>
</dbReference>
<keyword evidence="3" id="KW-1185">Reference proteome</keyword>
<organism evidence="2 3">
    <name type="scientific">Caballeronia arvi</name>
    <dbReference type="NCBI Taxonomy" id="1777135"/>
    <lineage>
        <taxon>Bacteria</taxon>
        <taxon>Pseudomonadati</taxon>
        <taxon>Pseudomonadota</taxon>
        <taxon>Betaproteobacteria</taxon>
        <taxon>Burkholderiales</taxon>
        <taxon>Burkholderiaceae</taxon>
        <taxon>Caballeronia</taxon>
    </lineage>
</organism>
<evidence type="ECO:0000259" key="1">
    <source>
        <dbReference type="PROSITE" id="PS51186"/>
    </source>
</evidence>
<evidence type="ECO:0000313" key="2">
    <source>
        <dbReference type="EMBL" id="SAL60352.1"/>
    </source>
</evidence>
<protein>
    <submittedName>
        <fullName evidence="2">N-acetyltransferase GCN5</fullName>
    </submittedName>
</protein>
<reference evidence="2" key="1">
    <citation type="submission" date="2016-01" db="EMBL/GenBank/DDBJ databases">
        <authorList>
            <person name="Peeters C."/>
        </authorList>
    </citation>
    <scope>NUCLEOTIDE SEQUENCE [LARGE SCALE GENOMIC DNA]</scope>
    <source>
        <strain evidence="2">LMG 29317</strain>
    </source>
</reference>
<dbReference type="PANTHER" id="PTHR43072">
    <property type="entry name" value="N-ACETYLTRANSFERASE"/>
    <property type="match status" value="1"/>
</dbReference>
<proteinExistence type="predicted"/>
<dbReference type="OrthoDB" id="9799092at2"/>
<evidence type="ECO:0000313" key="3">
    <source>
        <dbReference type="Proteomes" id="UP000055019"/>
    </source>
</evidence>
<gene>
    <name evidence="2" type="ORF">AWB74_02992</name>
</gene>
<dbReference type="GO" id="GO:0016747">
    <property type="term" value="F:acyltransferase activity, transferring groups other than amino-acyl groups"/>
    <property type="evidence" value="ECO:0007669"/>
    <property type="project" value="InterPro"/>
</dbReference>
<dbReference type="SUPFAM" id="SSF55729">
    <property type="entry name" value="Acyl-CoA N-acyltransferases (Nat)"/>
    <property type="match status" value="1"/>
</dbReference>
<dbReference type="AlphaFoldDB" id="A0A158IUI8"/>